<keyword evidence="2" id="KW-0812">Transmembrane</keyword>
<feature type="transmembrane region" description="Helical" evidence="2">
    <location>
        <begin position="176"/>
        <end position="198"/>
    </location>
</feature>
<gene>
    <name evidence="3" type="ORF">M422DRAFT_30489</name>
</gene>
<dbReference type="OrthoDB" id="2796825at2759"/>
<sequence>MVNPYATNETAPELWFEQINYAAVCIGGIAYGMHILIYFMTTYYLIIERKRSNWKWLLFVFLLFSLGTLNIVFNMHFNEQAWIDDRNYPGGPLAYLLEQQSVPIQTAGNAESILISFMADALLIYRVHILYRLWWILIIPILLWLATTVFGVLFVIQAALPLSSLTSNSTLQFSLPYFAMSMSLNILLTLLLVSRLLYMRHKMTAALGKQHAQTYGTVATMLLESAAPYALISFIFIILYGIGNVAAILLIPLLVQAECIAPMLIVLRVARGRAWTSEIISEAQLSKLRFGSTQAGSNRMRGSKETYTVGSSTIPHFTTKSKTRVGSEEGLDEEEMGFTLGPVGSSSERV</sequence>
<keyword evidence="4" id="KW-1185">Reference proteome</keyword>
<accession>A0A0C9VQ21</accession>
<organism evidence="3 4">
    <name type="scientific">Sphaerobolus stellatus (strain SS14)</name>
    <dbReference type="NCBI Taxonomy" id="990650"/>
    <lineage>
        <taxon>Eukaryota</taxon>
        <taxon>Fungi</taxon>
        <taxon>Dikarya</taxon>
        <taxon>Basidiomycota</taxon>
        <taxon>Agaricomycotina</taxon>
        <taxon>Agaricomycetes</taxon>
        <taxon>Phallomycetidae</taxon>
        <taxon>Geastrales</taxon>
        <taxon>Sphaerobolaceae</taxon>
        <taxon>Sphaerobolus</taxon>
    </lineage>
</organism>
<keyword evidence="2" id="KW-0472">Membrane</keyword>
<evidence type="ECO:0000313" key="3">
    <source>
        <dbReference type="EMBL" id="KIJ44347.1"/>
    </source>
</evidence>
<keyword evidence="2" id="KW-1133">Transmembrane helix</keyword>
<feature type="transmembrane region" description="Helical" evidence="2">
    <location>
        <begin position="134"/>
        <end position="156"/>
    </location>
</feature>
<feature type="transmembrane region" description="Helical" evidence="2">
    <location>
        <begin position="20"/>
        <end position="44"/>
    </location>
</feature>
<dbReference type="AlphaFoldDB" id="A0A0C9VQ21"/>
<dbReference type="HOGENOM" id="CLU_044614_0_2_1"/>
<evidence type="ECO:0000313" key="4">
    <source>
        <dbReference type="Proteomes" id="UP000054279"/>
    </source>
</evidence>
<feature type="transmembrane region" description="Helical" evidence="2">
    <location>
        <begin position="56"/>
        <end position="77"/>
    </location>
</feature>
<feature type="transmembrane region" description="Helical" evidence="2">
    <location>
        <begin position="246"/>
        <end position="267"/>
    </location>
</feature>
<reference evidence="3 4" key="1">
    <citation type="submission" date="2014-06" db="EMBL/GenBank/DDBJ databases">
        <title>Evolutionary Origins and Diversification of the Mycorrhizal Mutualists.</title>
        <authorList>
            <consortium name="DOE Joint Genome Institute"/>
            <consortium name="Mycorrhizal Genomics Consortium"/>
            <person name="Kohler A."/>
            <person name="Kuo A."/>
            <person name="Nagy L.G."/>
            <person name="Floudas D."/>
            <person name="Copeland A."/>
            <person name="Barry K.W."/>
            <person name="Cichocki N."/>
            <person name="Veneault-Fourrey C."/>
            <person name="LaButti K."/>
            <person name="Lindquist E.A."/>
            <person name="Lipzen A."/>
            <person name="Lundell T."/>
            <person name="Morin E."/>
            <person name="Murat C."/>
            <person name="Riley R."/>
            <person name="Ohm R."/>
            <person name="Sun H."/>
            <person name="Tunlid A."/>
            <person name="Henrissat B."/>
            <person name="Grigoriev I.V."/>
            <person name="Hibbett D.S."/>
            <person name="Martin F."/>
        </authorList>
    </citation>
    <scope>NUCLEOTIDE SEQUENCE [LARGE SCALE GENOMIC DNA]</scope>
    <source>
        <strain evidence="3 4">SS14</strain>
    </source>
</reference>
<proteinExistence type="predicted"/>
<feature type="transmembrane region" description="Helical" evidence="2">
    <location>
        <begin position="218"/>
        <end position="240"/>
    </location>
</feature>
<dbReference type="Proteomes" id="UP000054279">
    <property type="component" value="Unassembled WGS sequence"/>
</dbReference>
<feature type="region of interest" description="Disordered" evidence="1">
    <location>
        <begin position="322"/>
        <end position="350"/>
    </location>
</feature>
<dbReference type="EMBL" id="KN837118">
    <property type="protein sequence ID" value="KIJ44347.1"/>
    <property type="molecule type" value="Genomic_DNA"/>
</dbReference>
<protein>
    <submittedName>
        <fullName evidence="3">Uncharacterized protein</fullName>
    </submittedName>
</protein>
<name>A0A0C9VQ21_SPHS4</name>
<evidence type="ECO:0000256" key="2">
    <source>
        <dbReference type="SAM" id="Phobius"/>
    </source>
</evidence>
<evidence type="ECO:0000256" key="1">
    <source>
        <dbReference type="SAM" id="MobiDB-lite"/>
    </source>
</evidence>